<dbReference type="PANTHER" id="PTHR44936">
    <property type="entry name" value="SENSOR PROTEIN CREC"/>
    <property type="match status" value="1"/>
</dbReference>
<keyword evidence="3" id="KW-0808">Transferase</keyword>
<proteinExistence type="predicted"/>
<evidence type="ECO:0000313" key="9">
    <source>
        <dbReference type="EMBL" id="OIR05817.1"/>
    </source>
</evidence>
<dbReference type="InterPro" id="IPR036890">
    <property type="entry name" value="HATPase_C_sf"/>
</dbReference>
<comment type="caution">
    <text evidence="9">The sequence shown here is derived from an EMBL/GenBank/DDBJ whole genome shotgun (WGS) entry which is preliminary data.</text>
</comment>
<dbReference type="Gene3D" id="3.30.565.10">
    <property type="entry name" value="Histidine kinase-like ATPase, C-terminal domain"/>
    <property type="match status" value="1"/>
</dbReference>
<keyword evidence="7" id="KW-0472">Membrane</keyword>
<evidence type="ECO:0000259" key="8">
    <source>
        <dbReference type="Pfam" id="PF02518"/>
    </source>
</evidence>
<feature type="transmembrane region" description="Helical" evidence="7">
    <location>
        <begin position="110"/>
        <end position="128"/>
    </location>
</feature>
<sequence>MRTFSLKKLMRSSRWISYAMLVALHLALWLGSQSLWMHPLLLMHLGSFLLWQPVWHGERKLRTSAAGFILAISLVTIFLFNWWVLAFWVSVLFALVGGRVFSFHARWQRLYYLLVMAYLLSILILYVAPHLFRLPGMDDVMSGLMDVGLPLLLVVMALIPAERDQAESEQAVDFIYILLLFTLLASLVLGSLAFMTLAHIDYLNALLRTLFLIAVVLLALGGLWNPRLGFSGFQALFSRYLLTIGTPLEKWLGQLSAAANQEQSPESFLIRATQYLAEMPWISGLLWTSDCGQGKLGTLSRHRVEMADHDLRLVLFSHQSVTPTVLLHVRLLTHLMGHFYQAKRREQSLREITRQQVIYETGARLTHDLKNMLQSLFALTSVAQHQPEKAQPILQRQLPVLTQRIELVLTKLKNPQAQEEEVEMPLAAWWEGLRQRHQHRGIAWKAPKRLDDRPIPAPLFDCVSDNLIDNACKKSQSNSAITVDVSLATDPFSLEISDSGSAIPSGIAQQVLNTIVPSESGMGIGLYQVARWAAQSGYLLELSENKEGKVTFRLTRASPTSSQQ</sequence>
<dbReference type="InterPro" id="IPR050980">
    <property type="entry name" value="2C_sensor_his_kinase"/>
</dbReference>
<evidence type="ECO:0000256" key="1">
    <source>
        <dbReference type="ARBA" id="ARBA00000085"/>
    </source>
</evidence>
<accession>A0A1J5SB85</accession>
<gene>
    <name evidence="9" type="ORF">GALL_119430</name>
</gene>
<name>A0A1J5SB85_9ZZZZ</name>
<feature type="domain" description="Histidine kinase/HSP90-like ATPase" evidence="8">
    <location>
        <begin position="465"/>
        <end position="554"/>
    </location>
</feature>
<dbReference type="SUPFAM" id="SSF55874">
    <property type="entry name" value="ATPase domain of HSP90 chaperone/DNA topoisomerase II/histidine kinase"/>
    <property type="match status" value="1"/>
</dbReference>
<keyword evidence="6" id="KW-0067">ATP-binding</keyword>
<feature type="transmembrane region" description="Helical" evidence="7">
    <location>
        <begin position="36"/>
        <end position="55"/>
    </location>
</feature>
<feature type="transmembrane region" description="Helical" evidence="7">
    <location>
        <begin position="140"/>
        <end position="159"/>
    </location>
</feature>
<dbReference type="CDD" id="cd00075">
    <property type="entry name" value="HATPase"/>
    <property type="match status" value="1"/>
</dbReference>
<keyword evidence="4" id="KW-0547">Nucleotide-binding</keyword>
<keyword evidence="7" id="KW-1133">Transmembrane helix</keyword>
<keyword evidence="5" id="KW-0418">Kinase</keyword>
<feature type="transmembrane region" description="Helical" evidence="7">
    <location>
        <begin position="12"/>
        <end position="30"/>
    </location>
</feature>
<evidence type="ECO:0000256" key="3">
    <source>
        <dbReference type="ARBA" id="ARBA00022679"/>
    </source>
</evidence>
<organism evidence="9">
    <name type="scientific">mine drainage metagenome</name>
    <dbReference type="NCBI Taxonomy" id="410659"/>
    <lineage>
        <taxon>unclassified sequences</taxon>
        <taxon>metagenomes</taxon>
        <taxon>ecological metagenomes</taxon>
    </lineage>
</organism>
<dbReference type="GO" id="GO:0005524">
    <property type="term" value="F:ATP binding"/>
    <property type="evidence" value="ECO:0007669"/>
    <property type="project" value="UniProtKB-KW"/>
</dbReference>
<comment type="catalytic activity">
    <reaction evidence="1">
        <text>ATP + protein L-histidine = ADP + protein N-phospho-L-histidine.</text>
        <dbReference type="EC" id="2.7.13.3"/>
    </reaction>
</comment>
<dbReference type="AlphaFoldDB" id="A0A1J5SB85"/>
<dbReference type="GO" id="GO:0004673">
    <property type="term" value="F:protein histidine kinase activity"/>
    <property type="evidence" value="ECO:0007669"/>
    <property type="project" value="UniProtKB-EC"/>
</dbReference>
<dbReference type="PANTHER" id="PTHR44936:SF10">
    <property type="entry name" value="SENSOR PROTEIN RSTB"/>
    <property type="match status" value="1"/>
</dbReference>
<evidence type="ECO:0000256" key="5">
    <source>
        <dbReference type="ARBA" id="ARBA00022777"/>
    </source>
</evidence>
<evidence type="ECO:0000256" key="7">
    <source>
        <dbReference type="SAM" id="Phobius"/>
    </source>
</evidence>
<dbReference type="EC" id="2.7.13.3" evidence="2"/>
<feature type="transmembrane region" description="Helical" evidence="7">
    <location>
        <begin position="174"/>
        <end position="198"/>
    </location>
</feature>
<evidence type="ECO:0000256" key="2">
    <source>
        <dbReference type="ARBA" id="ARBA00012438"/>
    </source>
</evidence>
<evidence type="ECO:0000256" key="4">
    <source>
        <dbReference type="ARBA" id="ARBA00022741"/>
    </source>
</evidence>
<keyword evidence="7" id="KW-0812">Transmembrane</keyword>
<dbReference type="InterPro" id="IPR003594">
    <property type="entry name" value="HATPase_dom"/>
</dbReference>
<evidence type="ECO:0000256" key="6">
    <source>
        <dbReference type="ARBA" id="ARBA00022840"/>
    </source>
</evidence>
<dbReference type="EMBL" id="MLJW01000047">
    <property type="protein sequence ID" value="OIR05817.1"/>
    <property type="molecule type" value="Genomic_DNA"/>
</dbReference>
<protein>
    <recommendedName>
        <fullName evidence="2">histidine kinase</fullName>
        <ecNumber evidence="2">2.7.13.3</ecNumber>
    </recommendedName>
</protein>
<dbReference type="Pfam" id="PF02518">
    <property type="entry name" value="HATPase_c"/>
    <property type="match status" value="1"/>
</dbReference>
<reference evidence="9" key="1">
    <citation type="submission" date="2016-10" db="EMBL/GenBank/DDBJ databases">
        <title>Sequence of Gallionella enrichment culture.</title>
        <authorList>
            <person name="Poehlein A."/>
            <person name="Muehling M."/>
            <person name="Daniel R."/>
        </authorList>
    </citation>
    <scope>NUCLEOTIDE SEQUENCE</scope>
</reference>
<feature type="transmembrane region" description="Helical" evidence="7">
    <location>
        <begin position="67"/>
        <end position="90"/>
    </location>
</feature>
<feature type="transmembrane region" description="Helical" evidence="7">
    <location>
        <begin position="205"/>
        <end position="224"/>
    </location>
</feature>